<accession>A0A1H1R498</accession>
<evidence type="ECO:0000313" key="2">
    <source>
        <dbReference type="Proteomes" id="UP000198688"/>
    </source>
</evidence>
<dbReference type="EMBL" id="LT629758">
    <property type="protein sequence ID" value="SDS30588.1"/>
    <property type="molecule type" value="Genomic_DNA"/>
</dbReference>
<organism evidence="1 2">
    <name type="scientific">Actinoplanes derwentensis</name>
    <dbReference type="NCBI Taxonomy" id="113562"/>
    <lineage>
        <taxon>Bacteria</taxon>
        <taxon>Bacillati</taxon>
        <taxon>Actinomycetota</taxon>
        <taxon>Actinomycetes</taxon>
        <taxon>Micromonosporales</taxon>
        <taxon>Micromonosporaceae</taxon>
        <taxon>Actinoplanes</taxon>
    </lineage>
</organism>
<gene>
    <name evidence="1" type="ORF">SAMN04489716_0491</name>
</gene>
<proteinExistence type="predicted"/>
<dbReference type="Gene3D" id="1.10.357.10">
    <property type="entry name" value="Tetracycline Repressor, domain 2"/>
    <property type="match status" value="1"/>
</dbReference>
<keyword evidence="2" id="KW-1185">Reference proteome</keyword>
<sequence length="61" mass="6779">MPKQIDHEQRRRLLADAVFAAIGAAGFESVSLRDVAERSGLYQPSEALALIDAHLDRVFQQ</sequence>
<dbReference type="OrthoDB" id="9816296at2"/>
<protein>
    <recommendedName>
        <fullName evidence="3">Regulatory protein, tetR family</fullName>
    </recommendedName>
</protein>
<reference evidence="1 2" key="1">
    <citation type="submission" date="2016-10" db="EMBL/GenBank/DDBJ databases">
        <authorList>
            <person name="de Groot N.N."/>
        </authorList>
    </citation>
    <scope>NUCLEOTIDE SEQUENCE [LARGE SCALE GENOMIC DNA]</scope>
    <source>
        <strain evidence="1 2">DSM 43941</strain>
    </source>
</reference>
<name>A0A1H1R498_9ACTN</name>
<dbReference type="RefSeq" id="WP_092541192.1">
    <property type="nucleotide sequence ID" value="NZ_BOMJ01000052.1"/>
</dbReference>
<dbReference type="Proteomes" id="UP000198688">
    <property type="component" value="Chromosome I"/>
</dbReference>
<dbReference type="AlphaFoldDB" id="A0A1H1R498"/>
<dbReference type="SUPFAM" id="SSF46689">
    <property type="entry name" value="Homeodomain-like"/>
    <property type="match status" value="1"/>
</dbReference>
<evidence type="ECO:0008006" key="3">
    <source>
        <dbReference type="Google" id="ProtNLM"/>
    </source>
</evidence>
<dbReference type="InterPro" id="IPR009057">
    <property type="entry name" value="Homeodomain-like_sf"/>
</dbReference>
<evidence type="ECO:0000313" key="1">
    <source>
        <dbReference type="EMBL" id="SDS30588.1"/>
    </source>
</evidence>